<dbReference type="AlphaFoldDB" id="A0A2T0X0U8"/>
<name>A0A2T0X0U8_9RHOB</name>
<reference evidence="2 3" key="1">
    <citation type="submission" date="2018-03" db="EMBL/GenBank/DDBJ databases">
        <title>Genomic Encyclopedia of Archaeal and Bacterial Type Strains, Phase II (KMG-II): from individual species to whole genera.</title>
        <authorList>
            <person name="Goeker M."/>
        </authorList>
    </citation>
    <scope>NUCLEOTIDE SEQUENCE [LARGE SCALE GENOMIC DNA]</scope>
    <source>
        <strain evidence="2 3">DSM 100212</strain>
    </source>
</reference>
<accession>A0A2T0X0U8</accession>
<dbReference type="EMBL" id="PVTQ01000002">
    <property type="protein sequence ID" value="PRY92560.1"/>
    <property type="molecule type" value="Genomic_DNA"/>
</dbReference>
<protein>
    <submittedName>
        <fullName evidence="2">Uncharacterized protein</fullName>
    </submittedName>
</protein>
<dbReference type="RefSeq" id="WP_106263069.1">
    <property type="nucleotide sequence ID" value="NZ_PVTQ01000002.1"/>
</dbReference>
<feature type="signal peptide" evidence="1">
    <location>
        <begin position="1"/>
        <end position="22"/>
    </location>
</feature>
<feature type="chain" id="PRO_5015704760" evidence="1">
    <location>
        <begin position="23"/>
        <end position="205"/>
    </location>
</feature>
<gene>
    <name evidence="2" type="ORF">CLV74_102478</name>
</gene>
<evidence type="ECO:0000313" key="2">
    <source>
        <dbReference type="EMBL" id="PRY92560.1"/>
    </source>
</evidence>
<keyword evidence="3" id="KW-1185">Reference proteome</keyword>
<evidence type="ECO:0000256" key="1">
    <source>
        <dbReference type="SAM" id="SignalP"/>
    </source>
</evidence>
<organism evidence="2 3">
    <name type="scientific">Donghicola tyrosinivorans</name>
    <dbReference type="NCBI Taxonomy" id="1652492"/>
    <lineage>
        <taxon>Bacteria</taxon>
        <taxon>Pseudomonadati</taxon>
        <taxon>Pseudomonadota</taxon>
        <taxon>Alphaproteobacteria</taxon>
        <taxon>Rhodobacterales</taxon>
        <taxon>Roseobacteraceae</taxon>
        <taxon>Donghicola</taxon>
    </lineage>
</organism>
<comment type="caution">
    <text evidence="2">The sequence shown here is derived from an EMBL/GenBank/DDBJ whole genome shotgun (WGS) entry which is preliminary data.</text>
</comment>
<sequence length="205" mass="22491">MNKIKIFFVCAAVAAGGLPASAADFSDPTWPCIQRKVTGLTPALMWPDIPAETDLPEAQDSAVKELAAALSLQRVDMDHAAELVANFTAAQGRDATLLAQVFARTFHALETRRGRIINGIGDFSLGQIELSKRVDANRAQMDALMAQDAPDYDKVDALEEQLDWDERIFIDRQQSITYLCETPVLLEKRLFAISQLLQEASRAGG</sequence>
<evidence type="ECO:0000313" key="3">
    <source>
        <dbReference type="Proteomes" id="UP000238392"/>
    </source>
</evidence>
<dbReference type="Proteomes" id="UP000238392">
    <property type="component" value="Unassembled WGS sequence"/>
</dbReference>
<dbReference type="OrthoDB" id="6159094at2"/>
<proteinExistence type="predicted"/>
<keyword evidence="1" id="KW-0732">Signal</keyword>